<dbReference type="PANTHER" id="PTHR37839:SF1">
    <property type="entry name" value="NA(+)-TRANSLOCATING NADH-QUINONE REDUCTASE SUBUNIT A"/>
    <property type="match status" value="1"/>
</dbReference>
<dbReference type="Pfam" id="PF02508">
    <property type="entry name" value="Rnf-Nqr"/>
    <property type="match status" value="2"/>
</dbReference>
<evidence type="ECO:0000313" key="13">
    <source>
        <dbReference type="Proteomes" id="UP000601435"/>
    </source>
</evidence>
<dbReference type="SMART" id="SM00900">
    <property type="entry name" value="FMN_bind"/>
    <property type="match status" value="1"/>
</dbReference>
<feature type="transmembrane region" description="Helical" evidence="10">
    <location>
        <begin position="1145"/>
        <end position="1165"/>
    </location>
</feature>
<sequence>MQRIDIKRGLNIAPDSAFAPAVGTAAVRSVALLGVDYPGIKPALAVKQGDHVNLGDVVFTDHAEQIRCCAPATGIVSAIHLGARRSLQALVIEVTEEADEYSVALPSSSPVDASTLRNVLQHNGLWPAFRVRPFDVIPAADAAVGHLFITAIDTHPSALNPASVIERNAKAFAAGVEKLSLLAGHTYVCRAPGDEPSHADIPAVTSVAFSGPHPAGLAGTHIHYLAPNAKDVWCIGYQDVIAVGHLFLHGRITVGRDISLAGPGLNQPQQLRTRSGAALVDLIGDAVPGTTATSGSPLHDQRDGLVGSYLGRLHNQVWVSPPVTQTSVKTETVKSWLQQLVAPRTAISAQHPGEVAMTGMLSVEAFDAVWPFSMPPLPLLRALLTGDTDTANELGAMMLAEEDLALCAYVCPAKQDYGAALRATLQAFEKTPAAGLQELLGWRGTGLAALGLDMNPEAGLTATLLGLSYLTPLVLIALAVAYGWERVFAQRRSQPLDHGWVMTAWLFALMLQPGVPLWMAVLGLSFGVVVGAHIFGGTGKYLVSPALLGVLFLHFSYPGYLQTTILPEELAAAGSWSEVANQGALSLDQFFVLLIGMEQGAIATGSTLACLAGAVYLVYAGAVSWRVLVGGVAGVAGTAIACSWLIADNTAAALPWYAHLVVGNLAFVLTFIATDPSCGPLTRSGRWLYGGAIGAVVVCIRVLDPAHPDGTLFAVLLAALSVPLLDYLAIRRYVSSKAAYASLERNETILGAAGYLPSDAGDRAVVNAYLELDARVVELTSGRPTNTLDGHVYDHWASTGVDPGATLAEMDSVGLNTLPRYVPVYLVPGPAGSKRLILPLHGRGMWSMLMGYLVLEPDLQTIAALAFYKHGETPGIGDRILDETWLQSWQGKRLYDDSGEVKIRMNADADTPAQYRVDAITGATVTSQAVGRMVRGGRSMMLRKYLTDPLIDENPVTVQILGLCSALAVSRSLEPALIMAASVIVVLVFANVAVSLLRHIMPRSIRLILEVTLIASAVIVVDEVLKTYAPQISEVLSVFVGLIITNCIILGRTEAFAMHHGPLPSLMDALGNGFGYALILLGVAAVRELLGAGTLLDHQVFALAEQGGWYRPNEMMLYAPSAFFIIGFLIWGIRSWRFANIVLRAMFVENLALAFLLGMCTYLAVSKRVATAIGLGVAVVAVQVITVPLNNLIYQTLLAPGALDWMGLGSLDLSFLKFVMFIGVIAASVQILEVILERFIPALAQRLGIYLPLLTVNCAILGGSLLMVQRSYTFTQSVAYGLGSGLGWALAIVLFAAIRERLRYADVPAGMQGLGLAFVVTGLLAFGFSGLTGLEL</sequence>
<reference evidence="12" key="1">
    <citation type="submission" date="2021-02" db="EMBL/GenBank/DDBJ databases">
        <authorList>
            <person name="Dougan E. K."/>
            <person name="Rhodes N."/>
            <person name="Thang M."/>
            <person name="Chan C."/>
        </authorList>
    </citation>
    <scope>NUCLEOTIDE SEQUENCE</scope>
</reference>
<evidence type="ECO:0000256" key="10">
    <source>
        <dbReference type="SAM" id="Phobius"/>
    </source>
</evidence>
<feature type="transmembrane region" description="Helical" evidence="10">
    <location>
        <begin position="464"/>
        <end position="484"/>
    </location>
</feature>
<keyword evidence="5" id="KW-0288">FMN</keyword>
<keyword evidence="2" id="KW-0813">Transport</keyword>
<feature type="transmembrane region" description="Helical" evidence="10">
    <location>
        <begin position="504"/>
        <end position="529"/>
    </location>
</feature>
<feature type="transmembrane region" description="Helical" evidence="10">
    <location>
        <begin position="1116"/>
        <end position="1133"/>
    </location>
</feature>
<dbReference type="NCBIfam" id="TIGR01940">
    <property type="entry name" value="nqrE"/>
    <property type="match status" value="1"/>
</dbReference>
<dbReference type="GO" id="GO:0022904">
    <property type="term" value="P:respiratory electron transport chain"/>
    <property type="evidence" value="ECO:0007669"/>
    <property type="project" value="InterPro"/>
</dbReference>
<keyword evidence="3" id="KW-0597">Phosphoprotein</keyword>
<dbReference type="Pfam" id="PF05896">
    <property type="entry name" value="NQRA_N"/>
    <property type="match status" value="1"/>
</dbReference>
<evidence type="ECO:0000256" key="5">
    <source>
        <dbReference type="ARBA" id="ARBA00022643"/>
    </source>
</evidence>
<keyword evidence="7" id="KW-1278">Translocase</keyword>
<dbReference type="GO" id="GO:0016020">
    <property type="term" value="C:membrane"/>
    <property type="evidence" value="ECO:0007669"/>
    <property type="project" value="InterPro"/>
</dbReference>
<dbReference type="OrthoDB" id="10045674at2759"/>
<dbReference type="InterPro" id="IPR056148">
    <property type="entry name" value="NQRA_2nd"/>
</dbReference>
<feature type="transmembrane region" description="Helical" evidence="10">
    <location>
        <begin position="627"/>
        <end position="647"/>
    </location>
</feature>
<evidence type="ECO:0000256" key="8">
    <source>
        <dbReference type="ARBA" id="ARBA00022989"/>
    </source>
</evidence>
<feature type="transmembrane region" description="Helical" evidence="10">
    <location>
        <begin position="1214"/>
        <end position="1235"/>
    </location>
</feature>
<keyword evidence="9 10" id="KW-0472">Membrane</keyword>
<organism evidence="12 13">
    <name type="scientific">Symbiodinium necroappetens</name>
    <dbReference type="NCBI Taxonomy" id="1628268"/>
    <lineage>
        <taxon>Eukaryota</taxon>
        <taxon>Sar</taxon>
        <taxon>Alveolata</taxon>
        <taxon>Dinophyceae</taxon>
        <taxon>Suessiales</taxon>
        <taxon>Symbiodiniaceae</taxon>
        <taxon>Symbiodinium</taxon>
    </lineage>
</organism>
<dbReference type="InterPro" id="IPR010967">
    <property type="entry name" value="NqrE"/>
</dbReference>
<dbReference type="EMBL" id="CAJNJA010000001">
    <property type="protein sequence ID" value="CAE7149232.1"/>
    <property type="molecule type" value="Genomic_DNA"/>
</dbReference>
<proteinExistence type="inferred from homology"/>
<feature type="transmembrane region" description="Helical" evidence="10">
    <location>
        <begin position="1247"/>
        <end position="1266"/>
    </location>
</feature>
<dbReference type="InterPro" id="IPR003667">
    <property type="entry name" value="NqrDE/RnfAE"/>
</dbReference>
<dbReference type="GO" id="GO:0012505">
    <property type="term" value="C:endomembrane system"/>
    <property type="evidence" value="ECO:0007669"/>
    <property type="project" value="UniProtKB-SubCell"/>
</dbReference>
<feature type="transmembrane region" description="Helical" evidence="10">
    <location>
        <begin position="1278"/>
        <end position="1298"/>
    </location>
</feature>
<feature type="transmembrane region" description="Helical" evidence="10">
    <location>
        <begin position="600"/>
        <end position="620"/>
    </location>
</feature>
<feature type="transmembrane region" description="Helical" evidence="10">
    <location>
        <begin position="1310"/>
        <end position="1331"/>
    </location>
</feature>
<feature type="transmembrane region" description="Helical" evidence="10">
    <location>
        <begin position="976"/>
        <end position="1001"/>
    </location>
</feature>
<dbReference type="Pfam" id="PF24836">
    <property type="entry name" value="NQRA_2nd"/>
    <property type="match status" value="1"/>
</dbReference>
<evidence type="ECO:0000256" key="3">
    <source>
        <dbReference type="ARBA" id="ARBA00022553"/>
    </source>
</evidence>
<evidence type="ECO:0000256" key="7">
    <source>
        <dbReference type="ARBA" id="ARBA00022967"/>
    </source>
</evidence>
<evidence type="ECO:0000313" key="12">
    <source>
        <dbReference type="EMBL" id="CAE7149232.1"/>
    </source>
</evidence>
<dbReference type="NCBIfam" id="TIGR01939">
    <property type="entry name" value="nqrD"/>
    <property type="match status" value="1"/>
</dbReference>
<dbReference type="HAMAP" id="MF_00429">
    <property type="entry name" value="NqrE"/>
    <property type="match status" value="1"/>
</dbReference>
<dbReference type="InterPro" id="IPR056147">
    <property type="entry name" value="NQRA_N"/>
</dbReference>
<dbReference type="GO" id="GO:0055085">
    <property type="term" value="P:transmembrane transport"/>
    <property type="evidence" value="ECO:0007669"/>
    <property type="project" value="InterPro"/>
</dbReference>
<dbReference type="Pfam" id="PF03116">
    <property type="entry name" value="NQR2_RnfD_RnfE"/>
    <property type="match status" value="1"/>
</dbReference>
<comment type="caution">
    <text evidence="12">The sequence shown here is derived from an EMBL/GenBank/DDBJ whole genome shotgun (WGS) entry which is preliminary data.</text>
</comment>
<dbReference type="InterPro" id="IPR008703">
    <property type="entry name" value="NqrA"/>
</dbReference>
<keyword evidence="6 10" id="KW-0812">Transmembrane</keyword>
<feature type="transmembrane region" description="Helical" evidence="10">
    <location>
        <begin position="653"/>
        <end position="674"/>
    </location>
</feature>
<dbReference type="Pfam" id="PF04205">
    <property type="entry name" value="FMN_bind"/>
    <property type="match status" value="1"/>
</dbReference>
<feature type="transmembrane region" description="Helical" evidence="10">
    <location>
        <begin position="1073"/>
        <end position="1096"/>
    </location>
</feature>
<gene>
    <name evidence="12" type="primary">nqrA</name>
    <name evidence="12" type="ORF">SNEC2469_LOCUS97</name>
</gene>
<dbReference type="InterPro" id="IPR004338">
    <property type="entry name" value="NqrB/RnfD"/>
</dbReference>
<dbReference type="NCBIfam" id="NF006777">
    <property type="entry name" value="PRK09292.1"/>
    <property type="match status" value="1"/>
</dbReference>
<name>A0A812IKW3_9DINO</name>
<comment type="subcellular location">
    <subcellularLocation>
        <location evidence="1">Endomembrane system</location>
        <topology evidence="1">Multi-pass membrane protein</topology>
    </subcellularLocation>
</comment>
<protein>
    <submittedName>
        <fullName evidence="12">NqrA protein</fullName>
    </submittedName>
</protein>
<dbReference type="GO" id="GO:0006814">
    <property type="term" value="P:sodium ion transport"/>
    <property type="evidence" value="ECO:0007669"/>
    <property type="project" value="InterPro"/>
</dbReference>
<evidence type="ECO:0000256" key="2">
    <source>
        <dbReference type="ARBA" id="ARBA00022448"/>
    </source>
</evidence>
<feature type="transmembrane region" description="Helical" evidence="10">
    <location>
        <begin position="686"/>
        <end position="704"/>
    </location>
</feature>
<dbReference type="InterPro" id="IPR007329">
    <property type="entry name" value="FMN-bd"/>
</dbReference>
<feature type="transmembrane region" description="Helical" evidence="10">
    <location>
        <begin position="1032"/>
        <end position="1053"/>
    </location>
</feature>
<accession>A0A812IKW3</accession>
<dbReference type="PANTHER" id="PTHR37839">
    <property type="entry name" value="NA(+)-TRANSLOCATING NADH-QUINONE REDUCTASE SUBUNIT A"/>
    <property type="match status" value="1"/>
</dbReference>
<dbReference type="GO" id="GO:0016655">
    <property type="term" value="F:oxidoreductase activity, acting on NAD(P)H, quinone or similar compound as acceptor"/>
    <property type="evidence" value="ECO:0007669"/>
    <property type="project" value="InterPro"/>
</dbReference>
<keyword evidence="4" id="KW-0285">Flavoprotein</keyword>
<keyword evidence="8 10" id="KW-1133">Transmembrane helix</keyword>
<evidence type="ECO:0000256" key="6">
    <source>
        <dbReference type="ARBA" id="ARBA00022692"/>
    </source>
</evidence>
<dbReference type="Proteomes" id="UP000601435">
    <property type="component" value="Unassembled WGS sequence"/>
</dbReference>
<dbReference type="HAMAP" id="MF_00425">
    <property type="entry name" value="NqrA"/>
    <property type="match status" value="1"/>
</dbReference>
<dbReference type="GO" id="GO:0010181">
    <property type="term" value="F:FMN binding"/>
    <property type="evidence" value="ECO:0007669"/>
    <property type="project" value="InterPro"/>
</dbReference>
<evidence type="ECO:0000259" key="11">
    <source>
        <dbReference type="SMART" id="SM00900"/>
    </source>
</evidence>
<feature type="domain" description="FMN-binding" evidence="11">
    <location>
        <begin position="844"/>
        <end position="941"/>
    </location>
</feature>
<keyword evidence="13" id="KW-1185">Reference proteome</keyword>
<evidence type="ECO:0000256" key="1">
    <source>
        <dbReference type="ARBA" id="ARBA00004127"/>
    </source>
</evidence>
<evidence type="ECO:0000256" key="4">
    <source>
        <dbReference type="ARBA" id="ARBA00022630"/>
    </source>
</evidence>
<dbReference type="InterPro" id="IPR011292">
    <property type="entry name" value="NqrD"/>
</dbReference>
<evidence type="ECO:0000256" key="9">
    <source>
        <dbReference type="ARBA" id="ARBA00023136"/>
    </source>
</evidence>
<feature type="transmembrane region" description="Helical" evidence="10">
    <location>
        <begin position="1172"/>
        <end position="1194"/>
    </location>
</feature>